<feature type="chain" id="PRO_5045071632" evidence="1">
    <location>
        <begin position="24"/>
        <end position="289"/>
    </location>
</feature>
<organism evidence="2 3">
    <name type="scientific">Reichenbachiella agarivorans</name>
    <dbReference type="NCBI Taxonomy" id="2979464"/>
    <lineage>
        <taxon>Bacteria</taxon>
        <taxon>Pseudomonadati</taxon>
        <taxon>Bacteroidota</taxon>
        <taxon>Cytophagia</taxon>
        <taxon>Cytophagales</taxon>
        <taxon>Reichenbachiellaceae</taxon>
        <taxon>Reichenbachiella</taxon>
    </lineage>
</organism>
<sequence>MKKICYVLSLIVIVVASSMRVSAQERAGNGYNSDALRPVHESYKMFKKTVWRRIDLEEKQNLPFFSRNGELSTIIINAVKAGLLFPYTNDSVNTRMSKETFLENLKLEEEGGGLTEEEIAMGFGADSDDDFFGGGFEEGGEKQEEEILDVNEFSPRDFSIAELKEEMYFDRMRSRMYFDMIAITIFLPADRNPAMFEKPLASFKYKDLTALFRSMPEEAIWYNAYNTAEHKNMADAFDLRLFSSNLTKLSNPKDERLVDIYNKTRRDGIIASQQIEYDLVDFENELWEF</sequence>
<dbReference type="RefSeq" id="WP_262311186.1">
    <property type="nucleotide sequence ID" value="NZ_CP106679.1"/>
</dbReference>
<dbReference type="Proteomes" id="UP001065174">
    <property type="component" value="Chromosome"/>
</dbReference>
<evidence type="ECO:0000313" key="3">
    <source>
        <dbReference type="Proteomes" id="UP001065174"/>
    </source>
</evidence>
<evidence type="ECO:0000256" key="1">
    <source>
        <dbReference type="SAM" id="SignalP"/>
    </source>
</evidence>
<name>A0ABY6CTA9_9BACT</name>
<gene>
    <name evidence="2" type="primary">gldN</name>
    <name evidence="2" type="ORF">N6H18_07305</name>
</gene>
<protein>
    <submittedName>
        <fullName evidence="2">Gliding motility protein GldN</fullName>
    </submittedName>
</protein>
<accession>A0ABY6CTA9</accession>
<evidence type="ECO:0000313" key="2">
    <source>
        <dbReference type="EMBL" id="UXP33759.1"/>
    </source>
</evidence>
<dbReference type="EMBL" id="CP106679">
    <property type="protein sequence ID" value="UXP33759.1"/>
    <property type="molecule type" value="Genomic_DNA"/>
</dbReference>
<dbReference type="InterPro" id="IPR019847">
    <property type="entry name" value="Gliding_motility_assoc_GldN"/>
</dbReference>
<dbReference type="NCBIfam" id="TIGR03523">
    <property type="entry name" value="GldN"/>
    <property type="match status" value="1"/>
</dbReference>
<proteinExistence type="predicted"/>
<keyword evidence="1" id="KW-0732">Signal</keyword>
<feature type="signal peptide" evidence="1">
    <location>
        <begin position="1"/>
        <end position="23"/>
    </location>
</feature>
<reference evidence="2" key="1">
    <citation type="submission" date="2022-09" db="EMBL/GenBank/DDBJ databases">
        <title>Comparative genomics and taxonomic characterization of three novel marine species of genus Reichenbachiella exhibiting antioxidant and polysaccharide degradation activities.</title>
        <authorList>
            <person name="Muhammad N."/>
            <person name="Lee Y.-J."/>
            <person name="Ko J."/>
            <person name="Kim S.-G."/>
        </authorList>
    </citation>
    <scope>NUCLEOTIDE SEQUENCE</scope>
    <source>
        <strain evidence="2">BKB1-1</strain>
    </source>
</reference>
<dbReference type="Pfam" id="PF19841">
    <property type="entry name" value="GldN"/>
    <property type="match status" value="1"/>
</dbReference>
<keyword evidence="3" id="KW-1185">Reference proteome</keyword>